<name>A0ACB8XTA6_ARCLA</name>
<dbReference type="EMBL" id="CM042061">
    <property type="protein sequence ID" value="KAI3673663.1"/>
    <property type="molecule type" value="Genomic_DNA"/>
</dbReference>
<sequence length="157" mass="17659">MLFLTQTVAGLIIPYAAMLGDEATNLKDLQLASPRSGGANFSFSSSRPLTHSLTHTTDNSQPFFLQQHEHDAEAAFYRLISTTPPLKKSSKIHSYLFPPSIPTIFIHLQSSHPFNLFIKISKNFIKFDSYFRNSLHQASLYRLFSSGCSLYSHNFVG</sequence>
<accession>A0ACB8XTA6</accession>
<comment type="caution">
    <text evidence="1">The sequence shown here is derived from an EMBL/GenBank/DDBJ whole genome shotgun (WGS) entry which is preliminary data.</text>
</comment>
<protein>
    <submittedName>
        <fullName evidence="1">Uncharacterized protein</fullName>
    </submittedName>
</protein>
<evidence type="ECO:0000313" key="2">
    <source>
        <dbReference type="Proteomes" id="UP001055879"/>
    </source>
</evidence>
<organism evidence="1 2">
    <name type="scientific">Arctium lappa</name>
    <name type="common">Greater burdock</name>
    <name type="synonym">Lappa major</name>
    <dbReference type="NCBI Taxonomy" id="4217"/>
    <lineage>
        <taxon>Eukaryota</taxon>
        <taxon>Viridiplantae</taxon>
        <taxon>Streptophyta</taxon>
        <taxon>Embryophyta</taxon>
        <taxon>Tracheophyta</taxon>
        <taxon>Spermatophyta</taxon>
        <taxon>Magnoliopsida</taxon>
        <taxon>eudicotyledons</taxon>
        <taxon>Gunneridae</taxon>
        <taxon>Pentapetalae</taxon>
        <taxon>asterids</taxon>
        <taxon>campanulids</taxon>
        <taxon>Asterales</taxon>
        <taxon>Asteraceae</taxon>
        <taxon>Carduoideae</taxon>
        <taxon>Cardueae</taxon>
        <taxon>Arctiinae</taxon>
        <taxon>Arctium</taxon>
    </lineage>
</organism>
<keyword evidence="2" id="KW-1185">Reference proteome</keyword>
<reference evidence="2" key="1">
    <citation type="journal article" date="2022" name="Mol. Ecol. Resour.">
        <title>The genomes of chicory, endive, great burdock and yacon provide insights into Asteraceae palaeo-polyploidization history and plant inulin production.</title>
        <authorList>
            <person name="Fan W."/>
            <person name="Wang S."/>
            <person name="Wang H."/>
            <person name="Wang A."/>
            <person name="Jiang F."/>
            <person name="Liu H."/>
            <person name="Zhao H."/>
            <person name="Xu D."/>
            <person name="Zhang Y."/>
        </authorList>
    </citation>
    <scope>NUCLEOTIDE SEQUENCE [LARGE SCALE GENOMIC DNA]</scope>
    <source>
        <strain evidence="2">cv. Niubang</strain>
    </source>
</reference>
<dbReference type="Proteomes" id="UP001055879">
    <property type="component" value="Linkage Group LG15"/>
</dbReference>
<evidence type="ECO:0000313" key="1">
    <source>
        <dbReference type="EMBL" id="KAI3673663.1"/>
    </source>
</evidence>
<gene>
    <name evidence="1" type="ORF">L6452_39787</name>
</gene>
<proteinExistence type="predicted"/>
<reference evidence="1 2" key="2">
    <citation type="journal article" date="2022" name="Mol. Ecol. Resour.">
        <title>The genomes of chicory, endive, great burdock and yacon provide insights into Asteraceae paleo-polyploidization history and plant inulin production.</title>
        <authorList>
            <person name="Fan W."/>
            <person name="Wang S."/>
            <person name="Wang H."/>
            <person name="Wang A."/>
            <person name="Jiang F."/>
            <person name="Liu H."/>
            <person name="Zhao H."/>
            <person name="Xu D."/>
            <person name="Zhang Y."/>
        </authorList>
    </citation>
    <scope>NUCLEOTIDE SEQUENCE [LARGE SCALE GENOMIC DNA]</scope>
    <source>
        <strain evidence="2">cv. Niubang</strain>
    </source>
</reference>